<dbReference type="Pfam" id="PF13302">
    <property type="entry name" value="Acetyltransf_3"/>
    <property type="match status" value="1"/>
</dbReference>
<dbReference type="InterPro" id="IPR000182">
    <property type="entry name" value="GNAT_dom"/>
</dbReference>
<dbReference type="PANTHER" id="PTHR43610">
    <property type="entry name" value="BLL6696 PROTEIN"/>
    <property type="match status" value="1"/>
</dbReference>
<dbReference type="SUPFAM" id="SSF55729">
    <property type="entry name" value="Acyl-CoA N-acyltransferases (Nat)"/>
    <property type="match status" value="1"/>
</dbReference>
<evidence type="ECO:0000313" key="3">
    <source>
        <dbReference type="Proteomes" id="UP000070299"/>
    </source>
</evidence>
<evidence type="ECO:0000313" key="2">
    <source>
        <dbReference type="EMBL" id="KXI30418.1"/>
    </source>
</evidence>
<evidence type="ECO:0000259" key="1">
    <source>
        <dbReference type="Pfam" id="PF13302"/>
    </source>
</evidence>
<keyword evidence="2" id="KW-0808">Transferase</keyword>
<dbReference type="Proteomes" id="UP000070299">
    <property type="component" value="Unassembled WGS sequence"/>
</dbReference>
<protein>
    <submittedName>
        <fullName evidence="2">GCN5 family acetyltransferase</fullName>
    </submittedName>
</protein>
<dbReference type="AlphaFoldDB" id="A0A136A597"/>
<keyword evidence="3" id="KW-1185">Reference proteome</keyword>
<dbReference type="OrthoDB" id="5295305at2"/>
<accession>A0A136A597</accession>
<organism evidence="2 3">
    <name type="scientific">Paraglaciecola hydrolytica</name>
    <dbReference type="NCBI Taxonomy" id="1799789"/>
    <lineage>
        <taxon>Bacteria</taxon>
        <taxon>Pseudomonadati</taxon>
        <taxon>Pseudomonadota</taxon>
        <taxon>Gammaproteobacteria</taxon>
        <taxon>Alteromonadales</taxon>
        <taxon>Alteromonadaceae</taxon>
        <taxon>Paraglaciecola</taxon>
    </lineage>
</organism>
<dbReference type="PANTHER" id="PTHR43610:SF1">
    <property type="entry name" value="N-ACETYLTRANSFERASE DOMAIN-CONTAINING PROTEIN"/>
    <property type="match status" value="1"/>
</dbReference>
<feature type="domain" description="N-acetyltransferase" evidence="1">
    <location>
        <begin position="17"/>
        <end position="156"/>
    </location>
</feature>
<dbReference type="GO" id="GO:0016747">
    <property type="term" value="F:acyltransferase activity, transferring groups other than amino-acyl groups"/>
    <property type="evidence" value="ECO:0007669"/>
    <property type="project" value="InterPro"/>
</dbReference>
<name>A0A136A597_9ALTE</name>
<dbReference type="EMBL" id="LSNE01000003">
    <property type="protein sequence ID" value="KXI30418.1"/>
    <property type="molecule type" value="Genomic_DNA"/>
</dbReference>
<dbReference type="STRING" id="1799789.AX660_10660"/>
<comment type="caution">
    <text evidence="2">The sequence shown here is derived from an EMBL/GenBank/DDBJ whole genome shotgun (WGS) entry which is preliminary data.</text>
</comment>
<dbReference type="RefSeq" id="WP_068374841.1">
    <property type="nucleotide sequence ID" value="NZ_LSNE01000003.1"/>
</dbReference>
<gene>
    <name evidence="2" type="ORF">AX660_10660</name>
</gene>
<reference evidence="3" key="1">
    <citation type="submission" date="2016-02" db="EMBL/GenBank/DDBJ databases">
        <authorList>
            <person name="Schultz-Johansen M."/>
            <person name="Glaring M.A."/>
            <person name="Bech P.K."/>
            <person name="Stougaard P."/>
        </authorList>
    </citation>
    <scope>NUCLEOTIDE SEQUENCE [LARGE SCALE GENOMIC DNA]</scope>
    <source>
        <strain evidence="3">S66</strain>
    </source>
</reference>
<sequence>MNAQPWLAAVELQGKNVTLVPLTSDHAAALVDAASDGELWNLWYTSVPRENSVKSYIEFALAQQNLGRALAFVVIENASQKIIGSTRFCNADPANRRVEIGYTWYAKSFQKTVVNTECKHLLLSYAFEALQAIAVEFRTHWHNQNSRNAIARLGAKQDGILRNHQVMADGSYRDTVVFSIINSEWLAVKAGLVFRLNSQS</sequence>
<dbReference type="Gene3D" id="3.40.630.30">
    <property type="match status" value="1"/>
</dbReference>
<dbReference type="InterPro" id="IPR016181">
    <property type="entry name" value="Acyl_CoA_acyltransferase"/>
</dbReference>
<proteinExistence type="predicted"/>